<dbReference type="InterPro" id="IPR016136">
    <property type="entry name" value="DNA_helicase_N/primase_C"/>
</dbReference>
<sequence length="650" mass="67827">MNSPAHDQHAEQAVIGAALLAPSTVAELAAKLSPGDFYRPAHGALWEAICRLDAAGTPADPITLAAHLAEVGDLARVGGAPYLHTLISEVPSVASAGYYAEIVAGHARRREVSTLGLRLTQLADSGTDTADVLATGRALLDDTGAAAGWAPLIPLGTGRHLPVFPAHVLPGWVADMVRAVSEFTQTPIDLAGGIALAALSTAAGGRAEVEVRGSWREPTNLFTVVVLPPGSRKSAVFAAITGPLLAAESALVERTKPAIIEAELAARVAGKTAEKAAQAAANADASGRDTLLAEATAAAMQAEAVTVPGVPQLVADDVTSETAAQLLADQGGRLAVLSPEGGIFATIAGRYSGTPNLEVFLKGHAGDMMRVGRLSREALHIPKPALTLGLAVQPDVLRDIASMPGFRGLGLLARILFALPENTVGFRRIGADPVPVEIADAYQESLGALVLTLAEWTDPAVLPLTEDANARVLDIERAVEPRLAPGGAWGHIVDWGSKYTGAVVRMAGLIHLAEHLRDGWGRPVEAGTIDRAAQLGDYYAAHALAAFDDMGADQATRNARHVLAWIERTGATTFTKRDLFRATKSATIRAVADLEPALSVLDAHGYLRQVDPPARPRTGGRPPSPMFLVNPEVHRPAATVHPIGDTRRTA</sequence>
<dbReference type="EMBL" id="JAVDYC010000001">
    <property type="protein sequence ID" value="MDR7324154.1"/>
    <property type="molecule type" value="Genomic_DNA"/>
</dbReference>
<dbReference type="Pfam" id="PF13148">
    <property type="entry name" value="DUF3987"/>
    <property type="match status" value="1"/>
</dbReference>
<dbReference type="Pfam" id="PF00772">
    <property type="entry name" value="DnaB"/>
    <property type="match status" value="1"/>
</dbReference>
<dbReference type="AlphaFoldDB" id="A0AAE3ZQD5"/>
<comment type="caution">
    <text evidence="5">The sequence shown here is derived from an EMBL/GenBank/DDBJ whole genome shotgun (WGS) entry which is preliminary data.</text>
</comment>
<dbReference type="Gene3D" id="1.10.860.10">
    <property type="entry name" value="DNAb Helicase, Chain A"/>
    <property type="match status" value="1"/>
</dbReference>
<keyword evidence="6" id="KW-1185">Reference proteome</keyword>
<dbReference type="InterPro" id="IPR036185">
    <property type="entry name" value="DNA_heli_DnaB-like_N_sf"/>
</dbReference>
<reference evidence="5 6" key="1">
    <citation type="submission" date="2023-07" db="EMBL/GenBank/DDBJ databases">
        <title>Sequencing the genomes of 1000 actinobacteria strains.</title>
        <authorList>
            <person name="Klenk H.-P."/>
        </authorList>
    </citation>
    <scope>NUCLEOTIDE SEQUENCE [LARGE SCALE GENOMIC DNA]</scope>
    <source>
        <strain evidence="5 6">DSM 44711</strain>
    </source>
</reference>
<evidence type="ECO:0000256" key="1">
    <source>
        <dbReference type="ARBA" id="ARBA00022705"/>
    </source>
</evidence>
<name>A0AAE3ZQD5_9ACTN</name>
<keyword evidence="1" id="KW-0235">DNA replication</keyword>
<keyword evidence="2" id="KW-0238">DNA-binding</keyword>
<dbReference type="PANTHER" id="PTHR30153">
    <property type="entry name" value="REPLICATIVE DNA HELICASE DNAB"/>
    <property type="match status" value="1"/>
</dbReference>
<evidence type="ECO:0000259" key="4">
    <source>
        <dbReference type="Pfam" id="PF00772"/>
    </source>
</evidence>
<gene>
    <name evidence="5" type="ORF">J2S44_004404</name>
</gene>
<dbReference type="GO" id="GO:0005829">
    <property type="term" value="C:cytosol"/>
    <property type="evidence" value="ECO:0007669"/>
    <property type="project" value="TreeGrafter"/>
</dbReference>
<accession>A0AAE3ZQD5</accession>
<dbReference type="GO" id="GO:0003678">
    <property type="term" value="F:DNA helicase activity"/>
    <property type="evidence" value="ECO:0007669"/>
    <property type="project" value="InterPro"/>
</dbReference>
<dbReference type="InterPro" id="IPR025048">
    <property type="entry name" value="DUF3987"/>
</dbReference>
<dbReference type="InterPro" id="IPR007693">
    <property type="entry name" value="DNA_helicase_DnaB-like_N"/>
</dbReference>
<feature type="domain" description="DNA helicase DnaB-like N-terminal" evidence="4">
    <location>
        <begin position="4"/>
        <end position="104"/>
    </location>
</feature>
<feature type="region of interest" description="Disordered" evidence="3">
    <location>
        <begin position="610"/>
        <end position="629"/>
    </location>
</feature>
<evidence type="ECO:0000256" key="3">
    <source>
        <dbReference type="SAM" id="MobiDB-lite"/>
    </source>
</evidence>
<evidence type="ECO:0000313" key="5">
    <source>
        <dbReference type="EMBL" id="MDR7324154.1"/>
    </source>
</evidence>
<evidence type="ECO:0000313" key="6">
    <source>
        <dbReference type="Proteomes" id="UP001183629"/>
    </source>
</evidence>
<dbReference type="SUPFAM" id="SSF48024">
    <property type="entry name" value="N-terminal domain of DnaB helicase"/>
    <property type="match status" value="1"/>
</dbReference>
<dbReference type="GO" id="GO:0006260">
    <property type="term" value="P:DNA replication"/>
    <property type="evidence" value="ECO:0007669"/>
    <property type="project" value="UniProtKB-KW"/>
</dbReference>
<protein>
    <recommendedName>
        <fullName evidence="4">DNA helicase DnaB-like N-terminal domain-containing protein</fullName>
    </recommendedName>
</protein>
<dbReference type="GO" id="GO:0003677">
    <property type="term" value="F:DNA binding"/>
    <property type="evidence" value="ECO:0007669"/>
    <property type="project" value="UniProtKB-KW"/>
</dbReference>
<dbReference type="GO" id="GO:0005524">
    <property type="term" value="F:ATP binding"/>
    <property type="evidence" value="ECO:0007669"/>
    <property type="project" value="InterPro"/>
</dbReference>
<organism evidence="5 6">
    <name type="scientific">Catenuloplanes niger</name>
    <dbReference type="NCBI Taxonomy" id="587534"/>
    <lineage>
        <taxon>Bacteria</taxon>
        <taxon>Bacillati</taxon>
        <taxon>Actinomycetota</taxon>
        <taxon>Actinomycetes</taxon>
        <taxon>Micromonosporales</taxon>
        <taxon>Micromonosporaceae</taxon>
        <taxon>Catenuloplanes</taxon>
    </lineage>
</organism>
<proteinExistence type="predicted"/>
<dbReference type="Proteomes" id="UP001183629">
    <property type="component" value="Unassembled WGS sequence"/>
</dbReference>
<dbReference type="PANTHER" id="PTHR30153:SF2">
    <property type="entry name" value="REPLICATIVE DNA HELICASE"/>
    <property type="match status" value="1"/>
</dbReference>
<evidence type="ECO:0000256" key="2">
    <source>
        <dbReference type="ARBA" id="ARBA00023125"/>
    </source>
</evidence>